<evidence type="ECO:0000256" key="1">
    <source>
        <dbReference type="SAM" id="MobiDB-lite"/>
    </source>
</evidence>
<dbReference type="OrthoDB" id="3647690at2759"/>
<accession>A0A9P7A0B0</accession>
<sequence>MSTKGESPAGELSEFETQFEPRSNDDDALWEVIEIVAERGKKYRVRWAGNDPKTGRPWPLDWVPKHDCTDHLVGEWKRKKAVKGRRSSKSGECYCNSDSFYDFNLPKIALSSGRKRPCSNRL</sequence>
<dbReference type="Gene3D" id="2.40.50.40">
    <property type="match status" value="1"/>
</dbReference>
<evidence type="ECO:0000313" key="3">
    <source>
        <dbReference type="Proteomes" id="UP000714275"/>
    </source>
</evidence>
<dbReference type="AlphaFoldDB" id="A0A9P7A0B0"/>
<reference evidence="2" key="1">
    <citation type="journal article" date="2020" name="New Phytol.">
        <title>Comparative genomics reveals dynamic genome evolution in host specialist ectomycorrhizal fungi.</title>
        <authorList>
            <person name="Lofgren L.A."/>
            <person name="Nguyen N.H."/>
            <person name="Vilgalys R."/>
            <person name="Ruytinx J."/>
            <person name="Liao H.L."/>
            <person name="Branco S."/>
            <person name="Kuo A."/>
            <person name="LaButti K."/>
            <person name="Lipzen A."/>
            <person name="Andreopoulos W."/>
            <person name="Pangilinan J."/>
            <person name="Riley R."/>
            <person name="Hundley H."/>
            <person name="Na H."/>
            <person name="Barry K."/>
            <person name="Grigoriev I.V."/>
            <person name="Stajich J.E."/>
            <person name="Kennedy P.G."/>
        </authorList>
    </citation>
    <scope>NUCLEOTIDE SEQUENCE</scope>
    <source>
        <strain evidence="2">DOB743</strain>
    </source>
</reference>
<feature type="region of interest" description="Disordered" evidence="1">
    <location>
        <begin position="1"/>
        <end position="23"/>
    </location>
</feature>
<name>A0A9P7A0B0_9AGAM</name>
<organism evidence="2 3">
    <name type="scientific">Suillus placidus</name>
    <dbReference type="NCBI Taxonomy" id="48579"/>
    <lineage>
        <taxon>Eukaryota</taxon>
        <taxon>Fungi</taxon>
        <taxon>Dikarya</taxon>
        <taxon>Basidiomycota</taxon>
        <taxon>Agaricomycotina</taxon>
        <taxon>Agaricomycetes</taxon>
        <taxon>Agaricomycetidae</taxon>
        <taxon>Boletales</taxon>
        <taxon>Suillineae</taxon>
        <taxon>Suillaceae</taxon>
        <taxon>Suillus</taxon>
    </lineage>
</organism>
<keyword evidence="3" id="KW-1185">Reference proteome</keyword>
<comment type="caution">
    <text evidence="2">The sequence shown here is derived from an EMBL/GenBank/DDBJ whole genome shotgun (WGS) entry which is preliminary data.</text>
</comment>
<dbReference type="Proteomes" id="UP000714275">
    <property type="component" value="Unassembled WGS sequence"/>
</dbReference>
<evidence type="ECO:0008006" key="4">
    <source>
        <dbReference type="Google" id="ProtNLM"/>
    </source>
</evidence>
<proteinExistence type="predicted"/>
<gene>
    <name evidence="2" type="ORF">EV702DRAFT_56673</name>
</gene>
<evidence type="ECO:0000313" key="2">
    <source>
        <dbReference type="EMBL" id="KAG1780037.1"/>
    </source>
</evidence>
<dbReference type="EMBL" id="JABBWD010000010">
    <property type="protein sequence ID" value="KAG1780037.1"/>
    <property type="molecule type" value="Genomic_DNA"/>
</dbReference>
<protein>
    <recommendedName>
        <fullName evidence="4">Chromo domain-containing protein</fullName>
    </recommendedName>
</protein>